<reference evidence="1" key="1">
    <citation type="submission" date="2023-04" db="EMBL/GenBank/DDBJ databases">
        <title>Chromosome-level genome of Chaenocephalus aceratus.</title>
        <authorList>
            <person name="Park H."/>
        </authorList>
    </citation>
    <scope>NUCLEOTIDE SEQUENCE</scope>
    <source>
        <strain evidence="1">DE</strain>
        <tissue evidence="1">Muscle</tissue>
    </source>
</reference>
<protein>
    <submittedName>
        <fullName evidence="1">Uncharacterized protein</fullName>
    </submittedName>
</protein>
<evidence type="ECO:0000313" key="1">
    <source>
        <dbReference type="EMBL" id="KAK1876236.1"/>
    </source>
</evidence>
<accession>A0AAD9B3X9</accession>
<dbReference type="EMBL" id="JASDAP010000029">
    <property type="protein sequence ID" value="KAK1876236.1"/>
    <property type="molecule type" value="Genomic_DNA"/>
</dbReference>
<organism evidence="1 2">
    <name type="scientific">Dissostichus eleginoides</name>
    <name type="common">Patagonian toothfish</name>
    <name type="synonym">Dissostichus amissus</name>
    <dbReference type="NCBI Taxonomy" id="100907"/>
    <lineage>
        <taxon>Eukaryota</taxon>
        <taxon>Metazoa</taxon>
        <taxon>Chordata</taxon>
        <taxon>Craniata</taxon>
        <taxon>Vertebrata</taxon>
        <taxon>Euteleostomi</taxon>
        <taxon>Actinopterygii</taxon>
        <taxon>Neopterygii</taxon>
        <taxon>Teleostei</taxon>
        <taxon>Neoteleostei</taxon>
        <taxon>Acanthomorphata</taxon>
        <taxon>Eupercaria</taxon>
        <taxon>Perciformes</taxon>
        <taxon>Notothenioidei</taxon>
        <taxon>Nototheniidae</taxon>
        <taxon>Dissostichus</taxon>
    </lineage>
</organism>
<gene>
    <name evidence="1" type="ORF">KUDE01_001560</name>
</gene>
<dbReference type="Proteomes" id="UP001228049">
    <property type="component" value="Unassembled WGS sequence"/>
</dbReference>
<proteinExistence type="predicted"/>
<name>A0AAD9B3X9_DISEL</name>
<keyword evidence="2" id="KW-1185">Reference proteome</keyword>
<comment type="caution">
    <text evidence="1">The sequence shown here is derived from an EMBL/GenBank/DDBJ whole genome shotgun (WGS) entry which is preliminary data.</text>
</comment>
<sequence length="169" mass="18720">MWYLKTIKKAYGDHAANANRRRRRVVGCEVSSVSGRTTESRVPLMTQYPRMQRENWAALATLAQLTSVCCVGAELENNRRLFIGCSCRQSWTDSSLAAQLMRREHSKNCSPNNCSPNDSCPNNCSPNYSCSNNCSSNYSCSNNCSPNDSCPNNCSPNYSCSNNCSPNDS</sequence>
<dbReference type="AlphaFoldDB" id="A0AAD9B3X9"/>
<evidence type="ECO:0000313" key="2">
    <source>
        <dbReference type="Proteomes" id="UP001228049"/>
    </source>
</evidence>